<reference evidence="14 15" key="1">
    <citation type="submission" date="2016-08" db="EMBL/GenBank/DDBJ databases">
        <authorList>
            <person name="Seilhamer J.J."/>
        </authorList>
    </citation>
    <scope>NUCLEOTIDE SEQUENCE [LARGE SCALE GENOMIC DNA]</scope>
    <source>
        <strain evidence="14 15">CCBAU 10071</strain>
    </source>
</reference>
<feature type="binding site" evidence="12">
    <location>
        <position position="197"/>
    </location>
    <ligand>
        <name>NAD(+)</name>
        <dbReference type="ChEBI" id="CHEBI:57540"/>
    </ligand>
</feature>
<dbReference type="InterPro" id="IPR004150">
    <property type="entry name" value="NAD_DNA_ligase_OB"/>
</dbReference>
<keyword evidence="2 12" id="KW-0436">Ligase</keyword>
<dbReference type="SUPFAM" id="SSF52113">
    <property type="entry name" value="BRCT domain"/>
    <property type="match status" value="1"/>
</dbReference>
<feature type="binding site" evidence="12">
    <location>
        <position position="350"/>
    </location>
    <ligand>
        <name>NAD(+)</name>
        <dbReference type="ChEBI" id="CHEBI:57540"/>
    </ligand>
</feature>
<evidence type="ECO:0000256" key="10">
    <source>
        <dbReference type="ARBA" id="ARBA00023211"/>
    </source>
</evidence>
<dbReference type="NCBIfam" id="NF005932">
    <property type="entry name" value="PRK07956.1"/>
    <property type="match status" value="1"/>
</dbReference>
<feature type="active site" description="N6-AMP-lysine intermediate" evidence="12">
    <location>
        <position position="176"/>
    </location>
</feature>
<dbReference type="CDD" id="cd17748">
    <property type="entry name" value="BRCT_DNA_ligase_like"/>
    <property type="match status" value="1"/>
</dbReference>
<dbReference type="InterPro" id="IPR041663">
    <property type="entry name" value="DisA/LigA_HHH"/>
</dbReference>
<evidence type="ECO:0000256" key="9">
    <source>
        <dbReference type="ARBA" id="ARBA00023204"/>
    </source>
</evidence>
<dbReference type="PIRSF" id="PIRSF001604">
    <property type="entry name" value="LigA"/>
    <property type="match status" value="1"/>
</dbReference>
<gene>
    <name evidence="12" type="primary">ligA</name>
    <name evidence="14" type="ORF">GA0061099_1001684</name>
</gene>
<sequence>MPAATWAPALQRTAEGALRCVRGTRFPQAFTLPPAPSYPSAMARAAKSKATPLRDVVELTKAQAKVEHKRLALEIEGHNERYYQEDAPTVTDAEYDALRQRLNAIEARFPEFVTADSPSQKVGAAPSGRFKKVPHAVPMLSLDNAFAEEDVRDFVGRIVRFLKLDDDKIGFSAEPKIDGLSMSLRYEGGELVTAATRGDGAVGEDVTANIRTLEDVPQKLKGRNIPDICEVRGEVYMTKKAFLALNERQKAAGDTIFANPRNSAAGSLRQKDPTITASRPLGFFAYAWGQMSAMPEDTQNGMIGWFERCGFKTNPLTKLCHSVEELLAFHHAIEEQRARLDYDIDGVVYKIDRIDWQERLGFVSRTPRWGIAHKFPAERAMTVLRDIEIQVGRTGSFTPVGKLEPVGVGGVIVQNVTLHNEDYIRGIGNKGEVLREGRDIRIGDTVVIQRAGDVIPQVVDVVFDKRPKSAREFHFPKKCPCPLHTDVVREETATGEEGSRARCTGEFACPYQKIEHLKLFVSRRAFDIDGLGEKQLQYFFDEGWVKEPADIFTLEKRNAKLKLEEIEGYGATSVRNLFGAIESRRRIALERFIFALGMRHVGETTALALARGYGSWDAFHDACLKVGKGDEEAIADMDALDQIGDTVIKSIADYFGESHNRGIVERLTKEVEIVDAEKPKSNSAVAGKTVVFTGSLEKMTRDEAKATAERLGAKVSGSVSKKTDLVVAGPGAGSKLADANKHGVKVLTEDEWLKLIAE</sequence>
<dbReference type="GO" id="GO:0006260">
    <property type="term" value="P:DNA replication"/>
    <property type="evidence" value="ECO:0007669"/>
    <property type="project" value="UniProtKB-KW"/>
</dbReference>
<dbReference type="GO" id="GO:0006281">
    <property type="term" value="P:DNA repair"/>
    <property type="evidence" value="ECO:0007669"/>
    <property type="project" value="UniProtKB-KW"/>
</dbReference>
<evidence type="ECO:0000256" key="7">
    <source>
        <dbReference type="ARBA" id="ARBA00022842"/>
    </source>
</evidence>
<feature type="binding site" evidence="12">
    <location>
        <begin position="141"/>
        <end position="142"/>
    </location>
    <ligand>
        <name>NAD(+)</name>
        <dbReference type="ChEBI" id="CHEBI:57540"/>
    </ligand>
</feature>
<dbReference type="Gene3D" id="3.40.50.10190">
    <property type="entry name" value="BRCT domain"/>
    <property type="match status" value="1"/>
</dbReference>
<dbReference type="Pfam" id="PF01653">
    <property type="entry name" value="DNA_ligase_aden"/>
    <property type="match status" value="1"/>
</dbReference>
<keyword evidence="8 12" id="KW-0520">NAD</keyword>
<evidence type="ECO:0000256" key="12">
    <source>
        <dbReference type="HAMAP-Rule" id="MF_01588"/>
    </source>
</evidence>
<dbReference type="SUPFAM" id="SSF56091">
    <property type="entry name" value="DNA ligase/mRNA capping enzyme, catalytic domain"/>
    <property type="match status" value="1"/>
</dbReference>
<dbReference type="Pfam" id="PF12826">
    <property type="entry name" value="HHH_2"/>
    <property type="match status" value="1"/>
</dbReference>
<comment type="cofactor">
    <cofactor evidence="12">
        <name>Mg(2+)</name>
        <dbReference type="ChEBI" id="CHEBI:18420"/>
    </cofactor>
    <cofactor evidence="12">
        <name>Mn(2+)</name>
        <dbReference type="ChEBI" id="CHEBI:29035"/>
    </cofactor>
</comment>
<dbReference type="PROSITE" id="PS01055">
    <property type="entry name" value="DNA_LIGASE_N1"/>
    <property type="match status" value="1"/>
</dbReference>
<dbReference type="PROSITE" id="PS50172">
    <property type="entry name" value="BRCT"/>
    <property type="match status" value="1"/>
</dbReference>
<dbReference type="PANTHER" id="PTHR23389">
    <property type="entry name" value="CHROMOSOME TRANSMISSION FIDELITY FACTOR 18"/>
    <property type="match status" value="1"/>
</dbReference>
<dbReference type="InterPro" id="IPR036420">
    <property type="entry name" value="BRCT_dom_sf"/>
</dbReference>
<feature type="binding site" evidence="12">
    <location>
        <position position="481"/>
    </location>
    <ligand>
        <name>Zn(2+)</name>
        <dbReference type="ChEBI" id="CHEBI:29105"/>
    </ligand>
</feature>
<dbReference type="InterPro" id="IPR013840">
    <property type="entry name" value="DNAligase_N"/>
</dbReference>
<dbReference type="PANTHER" id="PTHR23389:SF9">
    <property type="entry name" value="DNA LIGASE"/>
    <property type="match status" value="1"/>
</dbReference>
<evidence type="ECO:0000256" key="5">
    <source>
        <dbReference type="ARBA" id="ARBA00022763"/>
    </source>
</evidence>
<keyword evidence="3 12" id="KW-0235">DNA replication</keyword>
<dbReference type="SUPFAM" id="SSF50249">
    <property type="entry name" value="Nucleic acid-binding proteins"/>
    <property type="match status" value="1"/>
</dbReference>
<keyword evidence="10 12" id="KW-0464">Manganese</keyword>
<feature type="binding site" evidence="12">
    <location>
        <begin position="92"/>
        <end position="96"/>
    </location>
    <ligand>
        <name>NAD(+)</name>
        <dbReference type="ChEBI" id="CHEBI:57540"/>
    </ligand>
</feature>
<dbReference type="FunFam" id="1.10.150.20:FF:000007">
    <property type="entry name" value="DNA ligase"/>
    <property type="match status" value="1"/>
</dbReference>
<dbReference type="HAMAP" id="MF_01588">
    <property type="entry name" value="DNA_ligase_A"/>
    <property type="match status" value="1"/>
</dbReference>
<dbReference type="Gene3D" id="3.30.470.30">
    <property type="entry name" value="DNA ligase/mRNA capping enzyme"/>
    <property type="match status" value="1"/>
</dbReference>
<evidence type="ECO:0000256" key="1">
    <source>
        <dbReference type="ARBA" id="ARBA00004067"/>
    </source>
</evidence>
<keyword evidence="9 12" id="KW-0234">DNA repair</keyword>
<dbReference type="Gene3D" id="1.10.150.20">
    <property type="entry name" value="5' to 3' exonuclease, C-terminal subdomain"/>
    <property type="match status" value="2"/>
</dbReference>
<evidence type="ECO:0000256" key="2">
    <source>
        <dbReference type="ARBA" id="ARBA00022598"/>
    </source>
</evidence>
<dbReference type="InterPro" id="IPR001357">
    <property type="entry name" value="BRCT_dom"/>
</dbReference>
<dbReference type="CDD" id="cd00114">
    <property type="entry name" value="LIGANc"/>
    <property type="match status" value="1"/>
</dbReference>
<organism evidence="14 15">
    <name type="scientific">Bradyrhizobium yuanmingense</name>
    <dbReference type="NCBI Taxonomy" id="108015"/>
    <lineage>
        <taxon>Bacteria</taxon>
        <taxon>Pseudomonadati</taxon>
        <taxon>Pseudomonadota</taxon>
        <taxon>Alphaproteobacteria</taxon>
        <taxon>Hyphomicrobiales</taxon>
        <taxon>Nitrobacteraceae</taxon>
        <taxon>Bradyrhizobium</taxon>
    </lineage>
</organism>
<feature type="binding site" evidence="12">
    <location>
        <position position="174"/>
    </location>
    <ligand>
        <name>NAD(+)</name>
        <dbReference type="ChEBI" id="CHEBI:57540"/>
    </ligand>
</feature>
<keyword evidence="6 12" id="KW-0862">Zinc</keyword>
<proteinExistence type="inferred from homology"/>
<comment type="caution">
    <text evidence="12">Lacks conserved residue(s) required for the propagation of feature annotation.</text>
</comment>
<dbReference type="FunFam" id="3.30.470.30:FF:000001">
    <property type="entry name" value="DNA ligase"/>
    <property type="match status" value="1"/>
</dbReference>
<accession>A0A1C3U7F9</accession>
<dbReference type="InterPro" id="IPR012340">
    <property type="entry name" value="NA-bd_OB-fold"/>
</dbReference>
<dbReference type="Pfam" id="PF00533">
    <property type="entry name" value="BRCT"/>
    <property type="match status" value="1"/>
</dbReference>
<dbReference type="InterPro" id="IPR013839">
    <property type="entry name" value="DNAligase_adenylation"/>
</dbReference>
<evidence type="ECO:0000256" key="6">
    <source>
        <dbReference type="ARBA" id="ARBA00022833"/>
    </source>
</evidence>
<evidence type="ECO:0000256" key="8">
    <source>
        <dbReference type="ARBA" id="ARBA00023027"/>
    </source>
</evidence>
<dbReference type="InterPro" id="IPR001679">
    <property type="entry name" value="DNA_ligase"/>
</dbReference>
<evidence type="ECO:0000256" key="11">
    <source>
        <dbReference type="ARBA" id="ARBA00034005"/>
    </source>
</evidence>
<dbReference type="InterPro" id="IPR010994">
    <property type="entry name" value="RuvA_2-like"/>
</dbReference>
<comment type="similarity">
    <text evidence="12">Belongs to the NAD-dependent DNA ligase family. LigA subfamily.</text>
</comment>
<keyword evidence="4 12" id="KW-0479">Metal-binding</keyword>
<dbReference type="GO" id="GO:0003911">
    <property type="term" value="F:DNA ligase (NAD+) activity"/>
    <property type="evidence" value="ECO:0007669"/>
    <property type="project" value="UniProtKB-UniRule"/>
</dbReference>
<dbReference type="AlphaFoldDB" id="A0A1C3U7F9"/>
<evidence type="ECO:0000313" key="14">
    <source>
        <dbReference type="EMBL" id="SCB11406.1"/>
    </source>
</evidence>
<name>A0A1C3U7F9_9BRAD</name>
<evidence type="ECO:0000259" key="13">
    <source>
        <dbReference type="PROSITE" id="PS50172"/>
    </source>
</evidence>
<dbReference type="Proteomes" id="UP000183174">
    <property type="component" value="Unassembled WGS sequence"/>
</dbReference>
<comment type="catalytic activity">
    <reaction evidence="11 12">
        <text>NAD(+) + (deoxyribonucleotide)n-3'-hydroxyl + 5'-phospho-(deoxyribonucleotide)m = (deoxyribonucleotide)n+m + AMP + beta-nicotinamide D-nucleotide.</text>
        <dbReference type="EC" id="6.5.1.2"/>
    </reaction>
</comment>
<evidence type="ECO:0000313" key="15">
    <source>
        <dbReference type="Proteomes" id="UP000183174"/>
    </source>
</evidence>
<keyword evidence="5 12" id="KW-0227">DNA damage</keyword>
<dbReference type="Gene3D" id="2.40.50.140">
    <property type="entry name" value="Nucleic acid-binding proteins"/>
    <property type="match status" value="1"/>
</dbReference>
<dbReference type="EC" id="6.5.1.2" evidence="12"/>
<protein>
    <recommendedName>
        <fullName evidence="12">DNA ligase</fullName>
        <ecNumber evidence="12">6.5.1.2</ecNumber>
    </recommendedName>
    <alternativeName>
        <fullName evidence="12">Polydeoxyribonucleotide synthase [NAD(+)]</fullName>
    </alternativeName>
</protein>
<evidence type="ECO:0000256" key="3">
    <source>
        <dbReference type="ARBA" id="ARBA00022705"/>
    </source>
</evidence>
<feature type="domain" description="BRCT" evidence="13">
    <location>
        <begin position="680"/>
        <end position="753"/>
    </location>
</feature>
<dbReference type="Pfam" id="PF03120">
    <property type="entry name" value="OB_DNA_ligase"/>
    <property type="match status" value="1"/>
</dbReference>
<keyword evidence="7 12" id="KW-0460">Magnesium</keyword>
<feature type="binding site" evidence="12">
    <location>
        <position position="374"/>
    </location>
    <ligand>
        <name>NAD(+)</name>
        <dbReference type="ChEBI" id="CHEBI:57540"/>
    </ligand>
</feature>
<dbReference type="NCBIfam" id="TIGR00575">
    <property type="entry name" value="dnlj"/>
    <property type="match status" value="1"/>
</dbReference>
<dbReference type="Gene3D" id="6.20.10.30">
    <property type="match status" value="1"/>
</dbReference>
<feature type="binding site" evidence="12">
    <location>
        <position position="234"/>
    </location>
    <ligand>
        <name>NAD(+)</name>
        <dbReference type="ChEBI" id="CHEBI:57540"/>
    </ligand>
</feature>
<dbReference type="EMBL" id="FMAE01000001">
    <property type="protein sequence ID" value="SCB11406.1"/>
    <property type="molecule type" value="Genomic_DNA"/>
</dbReference>
<dbReference type="SMART" id="SM00292">
    <property type="entry name" value="BRCT"/>
    <property type="match status" value="1"/>
</dbReference>
<feature type="binding site" evidence="12">
    <location>
        <position position="509"/>
    </location>
    <ligand>
        <name>Zn(2+)</name>
        <dbReference type="ChEBI" id="CHEBI:29105"/>
    </ligand>
</feature>
<evidence type="ECO:0000256" key="4">
    <source>
        <dbReference type="ARBA" id="ARBA00022723"/>
    </source>
</evidence>
<dbReference type="InterPro" id="IPR018239">
    <property type="entry name" value="DNA_ligase_AS"/>
</dbReference>
<dbReference type="SMART" id="SM00532">
    <property type="entry name" value="LIGANc"/>
    <property type="match status" value="1"/>
</dbReference>
<dbReference type="Gene3D" id="1.10.287.610">
    <property type="entry name" value="Helix hairpin bin"/>
    <property type="match status" value="1"/>
</dbReference>
<dbReference type="SUPFAM" id="SSF47781">
    <property type="entry name" value="RuvA domain 2-like"/>
    <property type="match status" value="1"/>
</dbReference>
<dbReference type="GO" id="GO:0046872">
    <property type="term" value="F:metal ion binding"/>
    <property type="evidence" value="ECO:0007669"/>
    <property type="project" value="UniProtKB-KW"/>
</dbReference>
<feature type="binding site" evidence="12">
    <location>
        <position position="479"/>
    </location>
    <ligand>
        <name>Zn(2+)</name>
        <dbReference type="ChEBI" id="CHEBI:29105"/>
    </ligand>
</feature>
<dbReference type="GO" id="GO:0005829">
    <property type="term" value="C:cytosol"/>
    <property type="evidence" value="ECO:0007669"/>
    <property type="project" value="TreeGrafter"/>
</dbReference>
<comment type="function">
    <text evidence="1 12">DNA ligase that catalyzes the formation of phosphodiester linkages between 5'-phosphoryl and 3'-hydroxyl groups in double-stranded DNA using NAD as a coenzyme and as the energy source for the reaction. It is essential for DNA replication and repair of damaged DNA.</text>
</comment>